<name>A0ABV3KAA2_9MICC</name>
<dbReference type="Gene3D" id="3.40.630.30">
    <property type="match status" value="1"/>
</dbReference>
<protein>
    <recommendedName>
        <fullName evidence="3">GNAT family N-acetyltransferase</fullName>
    </recommendedName>
</protein>
<sequence>MMDELPELDGPRPPRTERLELRPFMCEELEAVADGRTLPRFAPGFPAAADRDWARGASEAGAHFATESPYSRFAGVELVTGGIVGTGGFSGPAMNAELELEGSLVADRRRRGLVPPPPPLMEPQA</sequence>
<accession>A0ABV3KAA2</accession>
<organism evidence="1 2">
    <name type="scientific">Kocuria salsicia</name>
    <dbReference type="NCBI Taxonomy" id="664639"/>
    <lineage>
        <taxon>Bacteria</taxon>
        <taxon>Bacillati</taxon>
        <taxon>Actinomycetota</taxon>
        <taxon>Actinomycetes</taxon>
        <taxon>Micrococcales</taxon>
        <taxon>Micrococcaceae</taxon>
        <taxon>Kocuria</taxon>
    </lineage>
</organism>
<comment type="caution">
    <text evidence="1">The sequence shown here is derived from an EMBL/GenBank/DDBJ whole genome shotgun (WGS) entry which is preliminary data.</text>
</comment>
<reference evidence="1 2" key="1">
    <citation type="submission" date="2024-06" db="EMBL/GenBank/DDBJ databases">
        <title>The Natural Products Discovery Center: Release of the First 8490 Sequenced Strains for Exploring Actinobacteria Biosynthetic Diversity.</title>
        <authorList>
            <person name="Kalkreuter E."/>
            <person name="Kautsar S.A."/>
            <person name="Yang D."/>
            <person name="Bader C.D."/>
            <person name="Teijaro C.N."/>
            <person name="Fluegel L."/>
            <person name="Davis C.M."/>
            <person name="Simpson J.R."/>
            <person name="Lauterbach L."/>
            <person name="Steele A.D."/>
            <person name="Gui C."/>
            <person name="Meng S."/>
            <person name="Li G."/>
            <person name="Viehrig K."/>
            <person name="Ye F."/>
            <person name="Su P."/>
            <person name="Kiefer A.F."/>
            <person name="Nichols A."/>
            <person name="Cepeda A.J."/>
            <person name="Yan W."/>
            <person name="Fan B."/>
            <person name="Jiang Y."/>
            <person name="Adhikari A."/>
            <person name="Zheng C.-J."/>
            <person name="Schuster L."/>
            <person name="Cowan T.M."/>
            <person name="Smanski M.J."/>
            <person name="Chevrette M.G."/>
            <person name="De Carvalho L.P.S."/>
            <person name="Shen B."/>
        </authorList>
    </citation>
    <scope>NUCLEOTIDE SEQUENCE [LARGE SCALE GENOMIC DNA]</scope>
    <source>
        <strain evidence="1 2">NPDC079179</strain>
    </source>
</reference>
<proteinExistence type="predicted"/>
<evidence type="ECO:0008006" key="3">
    <source>
        <dbReference type="Google" id="ProtNLM"/>
    </source>
</evidence>
<keyword evidence="2" id="KW-1185">Reference proteome</keyword>
<evidence type="ECO:0000313" key="2">
    <source>
        <dbReference type="Proteomes" id="UP001553031"/>
    </source>
</evidence>
<gene>
    <name evidence="1" type="ORF">AB0O96_03815</name>
</gene>
<evidence type="ECO:0000313" key="1">
    <source>
        <dbReference type="EMBL" id="MEV8157324.1"/>
    </source>
</evidence>
<dbReference type="EMBL" id="JBFBLL010000002">
    <property type="protein sequence ID" value="MEV8157324.1"/>
    <property type="molecule type" value="Genomic_DNA"/>
</dbReference>
<dbReference type="Proteomes" id="UP001553031">
    <property type="component" value="Unassembled WGS sequence"/>
</dbReference>
<dbReference type="RefSeq" id="WP_144941182.1">
    <property type="nucleotide sequence ID" value="NZ_JBFAEN010000015.1"/>
</dbReference>